<name>A0AAV4P2P8_CAEEX</name>
<organism evidence="2 3">
    <name type="scientific">Caerostris extrusa</name>
    <name type="common">Bark spider</name>
    <name type="synonym">Caerostris bankana</name>
    <dbReference type="NCBI Taxonomy" id="172846"/>
    <lineage>
        <taxon>Eukaryota</taxon>
        <taxon>Metazoa</taxon>
        <taxon>Ecdysozoa</taxon>
        <taxon>Arthropoda</taxon>
        <taxon>Chelicerata</taxon>
        <taxon>Arachnida</taxon>
        <taxon>Araneae</taxon>
        <taxon>Araneomorphae</taxon>
        <taxon>Entelegynae</taxon>
        <taxon>Araneoidea</taxon>
        <taxon>Araneidae</taxon>
        <taxon>Caerostris</taxon>
    </lineage>
</organism>
<protein>
    <submittedName>
        <fullName evidence="2">Uncharacterized protein</fullName>
    </submittedName>
</protein>
<feature type="non-terminal residue" evidence="2">
    <location>
        <position position="1"/>
    </location>
</feature>
<feature type="region of interest" description="Disordered" evidence="1">
    <location>
        <begin position="33"/>
        <end position="55"/>
    </location>
</feature>
<feature type="compositionally biased region" description="Low complexity" evidence="1">
    <location>
        <begin position="33"/>
        <end position="42"/>
    </location>
</feature>
<accession>A0AAV4P2P8</accession>
<comment type="caution">
    <text evidence="2">The sequence shown here is derived from an EMBL/GenBank/DDBJ whole genome shotgun (WGS) entry which is preliminary data.</text>
</comment>
<dbReference type="EMBL" id="BPLR01003924">
    <property type="protein sequence ID" value="GIX90260.1"/>
    <property type="molecule type" value="Genomic_DNA"/>
</dbReference>
<sequence length="79" mass="7980">VGSGGCPQAVEEVVKKAAVTTLIENLRNIIPASPSSAPQPFAGHGSLRQHPPSVDSQPLWISSDCIDLSSGGGKGALSC</sequence>
<keyword evidence="3" id="KW-1185">Reference proteome</keyword>
<evidence type="ECO:0000313" key="2">
    <source>
        <dbReference type="EMBL" id="GIX90260.1"/>
    </source>
</evidence>
<dbReference type="Proteomes" id="UP001054945">
    <property type="component" value="Unassembled WGS sequence"/>
</dbReference>
<dbReference type="AlphaFoldDB" id="A0AAV4P2P8"/>
<reference evidence="2 3" key="1">
    <citation type="submission" date="2021-06" db="EMBL/GenBank/DDBJ databases">
        <title>Caerostris extrusa draft genome.</title>
        <authorList>
            <person name="Kono N."/>
            <person name="Arakawa K."/>
        </authorList>
    </citation>
    <scope>NUCLEOTIDE SEQUENCE [LARGE SCALE GENOMIC DNA]</scope>
</reference>
<evidence type="ECO:0000313" key="3">
    <source>
        <dbReference type="Proteomes" id="UP001054945"/>
    </source>
</evidence>
<evidence type="ECO:0000256" key="1">
    <source>
        <dbReference type="SAM" id="MobiDB-lite"/>
    </source>
</evidence>
<proteinExistence type="predicted"/>
<gene>
    <name evidence="2" type="ORF">CEXT_320911</name>
</gene>